<dbReference type="RefSeq" id="WP_126031363.1">
    <property type="nucleotide sequence ID" value="NZ_QXGI01000001.1"/>
</dbReference>
<dbReference type="EMBL" id="QXGI01000001">
    <property type="protein sequence ID" value="RSX49860.1"/>
    <property type="molecule type" value="Genomic_DNA"/>
</dbReference>
<reference evidence="2 3" key="1">
    <citation type="submission" date="2018-09" db="EMBL/GenBank/DDBJ databases">
        <title>Characterization of the phylogenetic diversity of five novel species belonging to the genus Bifidobacterium.</title>
        <authorList>
            <person name="Lugli G.A."/>
            <person name="Duranti S."/>
            <person name="Milani C."/>
        </authorList>
    </citation>
    <scope>NUCLEOTIDE SEQUENCE [LARGE SCALE GENOMIC DNA]</scope>
    <source>
        <strain evidence="2 3">2020B</strain>
    </source>
</reference>
<feature type="transmembrane region" description="Helical" evidence="1">
    <location>
        <begin position="36"/>
        <end position="57"/>
    </location>
</feature>
<comment type="caution">
    <text evidence="2">The sequence shown here is derived from an EMBL/GenBank/DDBJ whole genome shotgun (WGS) entry which is preliminary data.</text>
</comment>
<sequence>MEHNHGITLADAPQIVEPAAEGVAKFVGYITENDSLKLACTIVGAIFIVICIVLLVIRRFWPQTPIGQSLNAGNSTVVWCIAGMVAGLIFILPAEILPFLTKIVMTGVQALLNILSRIFNF</sequence>
<keyword evidence="3" id="KW-1185">Reference proteome</keyword>
<gene>
    <name evidence="2" type="ORF">D2E22_0321</name>
</gene>
<name>A0A430FAI7_9BIFI</name>
<keyword evidence="1" id="KW-1133">Transmembrane helix</keyword>
<feature type="transmembrane region" description="Helical" evidence="1">
    <location>
        <begin position="96"/>
        <end position="115"/>
    </location>
</feature>
<feature type="transmembrane region" description="Helical" evidence="1">
    <location>
        <begin position="69"/>
        <end position="90"/>
    </location>
</feature>
<dbReference type="AlphaFoldDB" id="A0A430FAI7"/>
<evidence type="ECO:0000313" key="3">
    <source>
        <dbReference type="Proteomes" id="UP000288052"/>
    </source>
</evidence>
<evidence type="ECO:0000313" key="2">
    <source>
        <dbReference type="EMBL" id="RSX49860.1"/>
    </source>
</evidence>
<organism evidence="2 3">
    <name type="scientific">Bifidobacterium castoris</name>
    <dbReference type="NCBI Taxonomy" id="2306972"/>
    <lineage>
        <taxon>Bacteria</taxon>
        <taxon>Bacillati</taxon>
        <taxon>Actinomycetota</taxon>
        <taxon>Actinomycetes</taxon>
        <taxon>Bifidobacteriales</taxon>
        <taxon>Bifidobacteriaceae</taxon>
        <taxon>Bifidobacterium</taxon>
    </lineage>
</organism>
<dbReference type="Proteomes" id="UP000288052">
    <property type="component" value="Unassembled WGS sequence"/>
</dbReference>
<protein>
    <submittedName>
        <fullName evidence="2">Uncharacterized protein</fullName>
    </submittedName>
</protein>
<evidence type="ECO:0000256" key="1">
    <source>
        <dbReference type="SAM" id="Phobius"/>
    </source>
</evidence>
<proteinExistence type="predicted"/>
<dbReference type="OrthoDB" id="3243123at2"/>
<keyword evidence="1" id="KW-0812">Transmembrane</keyword>
<keyword evidence="1" id="KW-0472">Membrane</keyword>
<accession>A0A430FAI7</accession>